<comment type="similarity">
    <text evidence="1 6">Belongs to the NusB family.</text>
</comment>
<evidence type="ECO:0000256" key="1">
    <source>
        <dbReference type="ARBA" id="ARBA00005952"/>
    </source>
</evidence>
<keyword evidence="4 6" id="KW-0805">Transcription regulation</keyword>
<comment type="caution">
    <text evidence="8">The sequence shown here is derived from an EMBL/GenBank/DDBJ whole genome shotgun (WGS) entry which is preliminary data.</text>
</comment>
<dbReference type="EMBL" id="VBOW01000020">
    <property type="protein sequence ID" value="TMQ59703.1"/>
    <property type="molecule type" value="Genomic_DNA"/>
</dbReference>
<dbReference type="PANTHER" id="PTHR11078:SF3">
    <property type="entry name" value="ANTITERMINATION NUSB DOMAIN-CONTAINING PROTEIN"/>
    <property type="match status" value="1"/>
</dbReference>
<evidence type="ECO:0000313" key="8">
    <source>
        <dbReference type="EMBL" id="TMQ59703.1"/>
    </source>
</evidence>
<comment type="function">
    <text evidence="6">Involved in transcription antitermination. Required for transcription of ribosomal RNA (rRNA) genes. Binds specifically to the boxA antiterminator sequence of the ribosomal RNA (rrn) operons.</text>
</comment>
<protein>
    <recommendedName>
        <fullName evidence="6">Transcription antitermination protein NusB</fullName>
    </recommendedName>
    <alternativeName>
        <fullName evidence="6">Antitermination factor NusB</fullName>
    </alternativeName>
</protein>
<reference evidence="8 9" key="1">
    <citation type="journal article" date="2019" name="Nat. Microbiol.">
        <title>Mediterranean grassland soil C-N compound turnover is dependent on rainfall and depth, and is mediated by genomically divergent microorganisms.</title>
        <authorList>
            <person name="Diamond S."/>
            <person name="Andeer P.F."/>
            <person name="Li Z."/>
            <person name="Crits-Christoph A."/>
            <person name="Burstein D."/>
            <person name="Anantharaman K."/>
            <person name="Lane K.R."/>
            <person name="Thomas B.C."/>
            <person name="Pan C."/>
            <person name="Northen T.R."/>
            <person name="Banfield J.F."/>
        </authorList>
    </citation>
    <scope>NUCLEOTIDE SEQUENCE [LARGE SCALE GENOMIC DNA]</scope>
    <source>
        <strain evidence="8">WS_6</strain>
    </source>
</reference>
<dbReference type="InterPro" id="IPR035926">
    <property type="entry name" value="NusB-like_sf"/>
</dbReference>
<keyword evidence="3 6" id="KW-0694">RNA-binding</keyword>
<organism evidence="8 9">
    <name type="scientific">Eiseniibacteriota bacterium</name>
    <dbReference type="NCBI Taxonomy" id="2212470"/>
    <lineage>
        <taxon>Bacteria</taxon>
        <taxon>Candidatus Eiseniibacteriota</taxon>
    </lineage>
</organism>
<evidence type="ECO:0000256" key="5">
    <source>
        <dbReference type="ARBA" id="ARBA00023163"/>
    </source>
</evidence>
<evidence type="ECO:0000256" key="3">
    <source>
        <dbReference type="ARBA" id="ARBA00022884"/>
    </source>
</evidence>
<proteinExistence type="inferred from homology"/>
<dbReference type="InterPro" id="IPR006027">
    <property type="entry name" value="NusB_RsmB_TIM44"/>
</dbReference>
<dbReference type="Pfam" id="PF01029">
    <property type="entry name" value="NusB"/>
    <property type="match status" value="1"/>
</dbReference>
<dbReference type="CDD" id="cd00619">
    <property type="entry name" value="Terminator_NusB"/>
    <property type="match status" value="1"/>
</dbReference>
<dbReference type="NCBIfam" id="TIGR01951">
    <property type="entry name" value="nusB"/>
    <property type="match status" value="1"/>
</dbReference>
<dbReference type="PANTHER" id="PTHR11078">
    <property type="entry name" value="N UTILIZATION SUBSTANCE PROTEIN B-RELATED"/>
    <property type="match status" value="1"/>
</dbReference>
<name>A0A538T7S8_UNCEI</name>
<dbReference type="GO" id="GO:0005829">
    <property type="term" value="C:cytosol"/>
    <property type="evidence" value="ECO:0007669"/>
    <property type="project" value="TreeGrafter"/>
</dbReference>
<evidence type="ECO:0000256" key="6">
    <source>
        <dbReference type="HAMAP-Rule" id="MF_00073"/>
    </source>
</evidence>
<dbReference type="GO" id="GO:0003723">
    <property type="term" value="F:RNA binding"/>
    <property type="evidence" value="ECO:0007669"/>
    <property type="project" value="UniProtKB-UniRule"/>
</dbReference>
<dbReference type="SUPFAM" id="SSF48013">
    <property type="entry name" value="NusB-like"/>
    <property type="match status" value="1"/>
</dbReference>
<keyword evidence="5 6" id="KW-0804">Transcription</keyword>
<keyword evidence="2 6" id="KW-0889">Transcription antitermination</keyword>
<evidence type="ECO:0000256" key="2">
    <source>
        <dbReference type="ARBA" id="ARBA00022814"/>
    </source>
</evidence>
<gene>
    <name evidence="6 8" type="primary">nusB</name>
    <name evidence="8" type="ORF">E6K76_04220</name>
</gene>
<accession>A0A538T7S8</accession>
<evidence type="ECO:0000313" key="9">
    <source>
        <dbReference type="Proteomes" id="UP000316852"/>
    </source>
</evidence>
<evidence type="ECO:0000259" key="7">
    <source>
        <dbReference type="Pfam" id="PF01029"/>
    </source>
</evidence>
<dbReference type="Proteomes" id="UP000316852">
    <property type="component" value="Unassembled WGS sequence"/>
</dbReference>
<dbReference type="Gene3D" id="1.10.940.10">
    <property type="entry name" value="NusB-like"/>
    <property type="match status" value="1"/>
</dbReference>
<dbReference type="GO" id="GO:0031564">
    <property type="term" value="P:transcription antitermination"/>
    <property type="evidence" value="ECO:0007669"/>
    <property type="project" value="UniProtKB-KW"/>
</dbReference>
<dbReference type="InterPro" id="IPR011605">
    <property type="entry name" value="NusB_fam"/>
</dbReference>
<sequence length="139" mass="15462">MTRRRQARELAFRAAYQADVTGDPIDRCLEEILEDLEQAADPETKEFASSLVSTLARHQPEIDSVVSRIAKNWSLSRMAATDRSVIRLAAAELLYHAEVPVRVTLDEAIEIAKKYGMETSGAFVNGILDRLAHDVRPPG</sequence>
<evidence type="ECO:0000256" key="4">
    <source>
        <dbReference type="ARBA" id="ARBA00023015"/>
    </source>
</evidence>
<dbReference type="GO" id="GO:0006353">
    <property type="term" value="P:DNA-templated transcription termination"/>
    <property type="evidence" value="ECO:0007669"/>
    <property type="project" value="UniProtKB-UniRule"/>
</dbReference>
<dbReference type="AlphaFoldDB" id="A0A538T7S8"/>
<feature type="domain" description="NusB/RsmB/TIM44" evidence="7">
    <location>
        <begin position="5"/>
        <end position="132"/>
    </location>
</feature>
<dbReference type="HAMAP" id="MF_00073">
    <property type="entry name" value="NusB"/>
    <property type="match status" value="1"/>
</dbReference>